<keyword evidence="3" id="KW-0418">Kinase</keyword>
<feature type="domain" description="Protein kinase" evidence="7">
    <location>
        <begin position="162"/>
        <end position="296"/>
    </location>
</feature>
<dbReference type="PANTHER" id="PTHR11042:SF136">
    <property type="entry name" value="EIF-2-ALPHA KINASE GCN2"/>
    <property type="match status" value="1"/>
</dbReference>
<sequence length="296" mass="34004">MKLFHVFNDSNDKNNILFVTNNDSVYGLGANCKGCLGLGHDIEVKTPQMIPELCDQRIRQFINGSDFVLAINEDNHVFSWGHNHSGQCGRKVTPFRVYLKPEVISYLNDKNITHICCGSGHTLALTTGGQVYGWGSNSSGQIGCGDNKNHYNRFESYFMKFFEELSTIGSGGFGTVFKVKHRFDEQLYAVKRVQIKESTKEYLEKVYKEAKKLSKLSPDFVVQYYNSWNESKHLYIQMEYCSQNLRNILEVKAQVFGRELGDGMDCVEYFISCEILRQILESVQYLHELDPQIIHR</sequence>
<keyword evidence="4 6" id="KW-0067">ATP-binding</keyword>
<dbReference type="SUPFAM" id="SSF56112">
    <property type="entry name" value="Protein kinase-like (PK-like)"/>
    <property type="match status" value="1"/>
</dbReference>
<dbReference type="PROSITE" id="PS00107">
    <property type="entry name" value="PROTEIN_KINASE_ATP"/>
    <property type="match status" value="1"/>
</dbReference>
<dbReference type="GO" id="GO:0005829">
    <property type="term" value="C:cytosol"/>
    <property type="evidence" value="ECO:0007669"/>
    <property type="project" value="TreeGrafter"/>
</dbReference>
<dbReference type="PROSITE" id="PS50011">
    <property type="entry name" value="PROTEIN_KINASE_DOM"/>
    <property type="match status" value="1"/>
</dbReference>
<evidence type="ECO:0000313" key="8">
    <source>
        <dbReference type="EMBL" id="CAD7655311.1"/>
    </source>
</evidence>
<protein>
    <recommendedName>
        <fullName evidence="7">Protein kinase domain-containing protein</fullName>
    </recommendedName>
</protein>
<dbReference type="Pfam" id="PF00069">
    <property type="entry name" value="Pkinase"/>
    <property type="match status" value="1"/>
</dbReference>
<dbReference type="AlphaFoldDB" id="A0A7R9M8A5"/>
<dbReference type="InterPro" id="IPR017441">
    <property type="entry name" value="Protein_kinase_ATP_BS"/>
</dbReference>
<evidence type="ECO:0000256" key="4">
    <source>
        <dbReference type="ARBA" id="ARBA00022840"/>
    </source>
</evidence>
<feature type="repeat" description="RCC1" evidence="5">
    <location>
        <begin position="75"/>
        <end position="128"/>
    </location>
</feature>
<dbReference type="PANTHER" id="PTHR11042">
    <property type="entry name" value="EUKARYOTIC TRANSLATION INITIATION FACTOR 2-ALPHA KINASE EIF2-ALPHA KINASE -RELATED"/>
    <property type="match status" value="1"/>
</dbReference>
<dbReference type="Pfam" id="PF00415">
    <property type="entry name" value="RCC1"/>
    <property type="match status" value="2"/>
</dbReference>
<evidence type="ECO:0000256" key="3">
    <source>
        <dbReference type="ARBA" id="ARBA00022777"/>
    </source>
</evidence>
<dbReference type="InterPro" id="IPR050339">
    <property type="entry name" value="CC_SR_Kinase"/>
</dbReference>
<dbReference type="InterPro" id="IPR000719">
    <property type="entry name" value="Prot_kinase_dom"/>
</dbReference>
<evidence type="ECO:0000256" key="6">
    <source>
        <dbReference type="PROSITE-ProRule" id="PRU10141"/>
    </source>
</evidence>
<dbReference type="InterPro" id="IPR009091">
    <property type="entry name" value="RCC1/BLIP-II"/>
</dbReference>
<dbReference type="SMART" id="SM00220">
    <property type="entry name" value="S_TKc"/>
    <property type="match status" value="1"/>
</dbReference>
<feature type="repeat" description="RCC1" evidence="5">
    <location>
        <begin position="129"/>
        <end position="181"/>
    </location>
</feature>
<evidence type="ECO:0000259" key="7">
    <source>
        <dbReference type="PROSITE" id="PS50011"/>
    </source>
</evidence>
<dbReference type="Gene3D" id="1.10.510.10">
    <property type="entry name" value="Transferase(Phosphotransferase) domain 1"/>
    <property type="match status" value="1"/>
</dbReference>
<keyword evidence="2 6" id="KW-0547">Nucleotide-binding</keyword>
<dbReference type="InterPro" id="IPR011009">
    <property type="entry name" value="Kinase-like_dom_sf"/>
</dbReference>
<gene>
    <name evidence="8" type="ORF">ONB1V03_LOCUS11954</name>
</gene>
<proteinExistence type="predicted"/>
<feature type="binding site" evidence="6">
    <location>
        <position position="191"/>
    </location>
    <ligand>
        <name>ATP</name>
        <dbReference type="ChEBI" id="CHEBI:30616"/>
    </ligand>
</feature>
<evidence type="ECO:0000313" key="9">
    <source>
        <dbReference type="Proteomes" id="UP000728032"/>
    </source>
</evidence>
<dbReference type="InterPro" id="IPR000408">
    <property type="entry name" value="Reg_chr_condens"/>
</dbReference>
<feature type="non-terminal residue" evidence="8">
    <location>
        <position position="1"/>
    </location>
</feature>
<dbReference type="PROSITE" id="PS00626">
    <property type="entry name" value="RCC1_2"/>
    <property type="match status" value="1"/>
</dbReference>
<reference evidence="8" key="1">
    <citation type="submission" date="2020-11" db="EMBL/GenBank/DDBJ databases">
        <authorList>
            <person name="Tran Van P."/>
        </authorList>
    </citation>
    <scope>NUCLEOTIDE SEQUENCE</scope>
</reference>
<feature type="repeat" description="RCC1" evidence="5">
    <location>
        <begin position="23"/>
        <end position="74"/>
    </location>
</feature>
<evidence type="ECO:0000256" key="1">
    <source>
        <dbReference type="ARBA" id="ARBA00022679"/>
    </source>
</evidence>
<dbReference type="GO" id="GO:0004694">
    <property type="term" value="F:eukaryotic translation initiation factor 2alpha kinase activity"/>
    <property type="evidence" value="ECO:0007669"/>
    <property type="project" value="TreeGrafter"/>
</dbReference>
<keyword evidence="9" id="KW-1185">Reference proteome</keyword>
<accession>A0A7R9M8A5</accession>
<evidence type="ECO:0000256" key="2">
    <source>
        <dbReference type="ARBA" id="ARBA00022741"/>
    </source>
</evidence>
<dbReference type="GO" id="GO:0005634">
    <property type="term" value="C:nucleus"/>
    <property type="evidence" value="ECO:0007669"/>
    <property type="project" value="TreeGrafter"/>
</dbReference>
<dbReference type="Proteomes" id="UP000728032">
    <property type="component" value="Unassembled WGS sequence"/>
</dbReference>
<dbReference type="Gene3D" id="2.130.10.30">
    <property type="entry name" value="Regulator of chromosome condensation 1/beta-lactamase-inhibitor protein II"/>
    <property type="match status" value="1"/>
</dbReference>
<dbReference type="EMBL" id="CAJPVJ010009302">
    <property type="protein sequence ID" value="CAG2172498.1"/>
    <property type="molecule type" value="Genomic_DNA"/>
</dbReference>
<dbReference type="PROSITE" id="PS50012">
    <property type="entry name" value="RCC1_3"/>
    <property type="match status" value="3"/>
</dbReference>
<dbReference type="EMBL" id="OC924127">
    <property type="protein sequence ID" value="CAD7655311.1"/>
    <property type="molecule type" value="Genomic_DNA"/>
</dbReference>
<organism evidence="8">
    <name type="scientific">Oppiella nova</name>
    <dbReference type="NCBI Taxonomy" id="334625"/>
    <lineage>
        <taxon>Eukaryota</taxon>
        <taxon>Metazoa</taxon>
        <taxon>Ecdysozoa</taxon>
        <taxon>Arthropoda</taxon>
        <taxon>Chelicerata</taxon>
        <taxon>Arachnida</taxon>
        <taxon>Acari</taxon>
        <taxon>Acariformes</taxon>
        <taxon>Sarcoptiformes</taxon>
        <taxon>Oribatida</taxon>
        <taxon>Brachypylina</taxon>
        <taxon>Oppioidea</taxon>
        <taxon>Oppiidae</taxon>
        <taxon>Oppiella</taxon>
    </lineage>
</organism>
<name>A0A7R9M8A5_9ACAR</name>
<evidence type="ECO:0000256" key="5">
    <source>
        <dbReference type="PROSITE-ProRule" id="PRU00235"/>
    </source>
</evidence>
<dbReference type="PRINTS" id="PR00633">
    <property type="entry name" value="RCCNDNSATION"/>
</dbReference>
<dbReference type="OrthoDB" id="6418212at2759"/>
<keyword evidence="1" id="KW-0808">Transferase</keyword>
<dbReference type="SUPFAM" id="SSF50985">
    <property type="entry name" value="RCC1/BLIP-II"/>
    <property type="match status" value="1"/>
</dbReference>
<dbReference type="GO" id="GO:0005524">
    <property type="term" value="F:ATP binding"/>
    <property type="evidence" value="ECO:0007669"/>
    <property type="project" value="UniProtKB-UniRule"/>
</dbReference>